<dbReference type="PANTHER" id="PTHR37446">
    <property type="entry name" value="CLAUDIN-LIKE IN CAENORHABDITIS"/>
    <property type="match status" value="1"/>
</dbReference>
<dbReference type="Pfam" id="PF06653">
    <property type="entry name" value="Claudin_3"/>
    <property type="match status" value="1"/>
</dbReference>
<accession>A0A8R1YXV3</accession>
<dbReference type="PANTHER" id="PTHR37446:SF1">
    <property type="entry name" value="CLAUDIN"/>
    <property type="match status" value="1"/>
</dbReference>
<dbReference type="AlphaFoldDB" id="A0A2A6CA08"/>
<dbReference type="EnsemblMetazoa" id="PPA39003.1">
    <property type="protein sequence ID" value="PPA39003.1"/>
    <property type="gene ID" value="WBGene00277372"/>
</dbReference>
<sequence length="242" mass="26457">MSDMSSFILHIVHAAVGFLATALSFVAVFTPGWSTNNVNVITRNQAGYDRDVYGTIGLGILPFTCALPGQAQYNMIFNWNNCGEWFDNLPWTGKLVVACMFIGLLLQIIAFVWNVFAMCPCCCKEASLHFVHALPIFSIVAVIFLAVSLAFWGFSFGQFLGVKEPITGVTTLTVDAYLGYSFWLALGALVLNIVNAILATVVIGRIKKEIYATQIVIGDDFCAPSSMEQSNVEQNIEQGTDI</sequence>
<gene>
    <name evidence="1" type="primary">WBGene00277372</name>
</gene>
<name>A0A2A6CA08_PRIPA</name>
<dbReference type="InterPro" id="IPR009545">
    <property type="entry name" value="Claudin-like"/>
</dbReference>
<evidence type="ECO:0000313" key="1">
    <source>
        <dbReference type="EnsemblMetazoa" id="PPA39003.1"/>
    </source>
</evidence>
<organism evidence="1 2">
    <name type="scientific">Pristionchus pacificus</name>
    <name type="common">Parasitic nematode worm</name>
    <dbReference type="NCBI Taxonomy" id="54126"/>
    <lineage>
        <taxon>Eukaryota</taxon>
        <taxon>Metazoa</taxon>
        <taxon>Ecdysozoa</taxon>
        <taxon>Nematoda</taxon>
        <taxon>Chromadorea</taxon>
        <taxon>Rhabditida</taxon>
        <taxon>Rhabditina</taxon>
        <taxon>Diplogasteromorpha</taxon>
        <taxon>Diplogasteroidea</taxon>
        <taxon>Neodiplogasteridae</taxon>
        <taxon>Pristionchus</taxon>
    </lineage>
</organism>
<keyword evidence="2" id="KW-1185">Reference proteome</keyword>
<protein>
    <submittedName>
        <fullName evidence="1">Uncharacterized protein</fullName>
    </submittedName>
</protein>
<reference evidence="1" key="2">
    <citation type="submission" date="2022-06" db="UniProtKB">
        <authorList>
            <consortium name="EnsemblMetazoa"/>
        </authorList>
    </citation>
    <scope>IDENTIFICATION</scope>
    <source>
        <strain evidence="1">PS312</strain>
    </source>
</reference>
<proteinExistence type="predicted"/>
<dbReference type="Gene3D" id="1.20.140.150">
    <property type="match status" value="1"/>
</dbReference>
<evidence type="ECO:0000313" key="2">
    <source>
        <dbReference type="Proteomes" id="UP000005239"/>
    </source>
</evidence>
<accession>A0A2A6CA08</accession>
<dbReference type="OrthoDB" id="5823731at2759"/>
<reference evidence="2" key="1">
    <citation type="journal article" date="2008" name="Nat. Genet.">
        <title>The Pristionchus pacificus genome provides a unique perspective on nematode lifestyle and parasitism.</title>
        <authorList>
            <person name="Dieterich C."/>
            <person name="Clifton S.W."/>
            <person name="Schuster L.N."/>
            <person name="Chinwalla A."/>
            <person name="Delehaunty K."/>
            <person name="Dinkelacker I."/>
            <person name="Fulton L."/>
            <person name="Fulton R."/>
            <person name="Godfrey J."/>
            <person name="Minx P."/>
            <person name="Mitreva M."/>
            <person name="Roeseler W."/>
            <person name="Tian H."/>
            <person name="Witte H."/>
            <person name="Yang S.P."/>
            <person name="Wilson R.K."/>
            <person name="Sommer R.J."/>
        </authorList>
    </citation>
    <scope>NUCLEOTIDE SEQUENCE [LARGE SCALE GENOMIC DNA]</scope>
    <source>
        <strain evidence="2">PS312</strain>
    </source>
</reference>
<dbReference type="Proteomes" id="UP000005239">
    <property type="component" value="Unassembled WGS sequence"/>
</dbReference>